<reference evidence="3 4" key="1">
    <citation type="journal article" date="2017" name="Gigascience">
        <title>Draft genome of the honey bee ectoparasitic mite, Tropilaelaps mercedesae, is shaped by the parasitic life history.</title>
        <authorList>
            <person name="Dong X."/>
            <person name="Armstrong S.D."/>
            <person name="Xia D."/>
            <person name="Makepeace B.L."/>
            <person name="Darby A.C."/>
            <person name="Kadowaki T."/>
        </authorList>
    </citation>
    <scope>NUCLEOTIDE SEQUENCE [LARGE SCALE GENOMIC DNA]</scope>
    <source>
        <strain evidence="3">Wuxi-XJTLU</strain>
    </source>
</reference>
<accession>A0A1V9X5F6</accession>
<feature type="signal peptide" evidence="2">
    <location>
        <begin position="1"/>
        <end position="28"/>
    </location>
</feature>
<gene>
    <name evidence="3" type="ORF">BIW11_01953</name>
</gene>
<feature type="chain" id="PRO_5012415813" evidence="2">
    <location>
        <begin position="29"/>
        <end position="229"/>
    </location>
</feature>
<dbReference type="EMBL" id="MNPL01023257">
    <property type="protein sequence ID" value="OQR68830.1"/>
    <property type="molecule type" value="Genomic_DNA"/>
</dbReference>
<feature type="region of interest" description="Disordered" evidence="1">
    <location>
        <begin position="180"/>
        <end position="200"/>
    </location>
</feature>
<evidence type="ECO:0000256" key="1">
    <source>
        <dbReference type="SAM" id="MobiDB-lite"/>
    </source>
</evidence>
<comment type="caution">
    <text evidence="3">The sequence shown here is derived from an EMBL/GenBank/DDBJ whole genome shotgun (WGS) entry which is preliminary data.</text>
</comment>
<organism evidence="3 4">
    <name type="scientific">Tropilaelaps mercedesae</name>
    <dbReference type="NCBI Taxonomy" id="418985"/>
    <lineage>
        <taxon>Eukaryota</taxon>
        <taxon>Metazoa</taxon>
        <taxon>Ecdysozoa</taxon>
        <taxon>Arthropoda</taxon>
        <taxon>Chelicerata</taxon>
        <taxon>Arachnida</taxon>
        <taxon>Acari</taxon>
        <taxon>Parasitiformes</taxon>
        <taxon>Mesostigmata</taxon>
        <taxon>Gamasina</taxon>
        <taxon>Dermanyssoidea</taxon>
        <taxon>Laelapidae</taxon>
        <taxon>Tropilaelaps</taxon>
    </lineage>
</organism>
<keyword evidence="2" id="KW-0732">Signal</keyword>
<dbReference type="OrthoDB" id="10493246at2759"/>
<evidence type="ECO:0000313" key="4">
    <source>
        <dbReference type="Proteomes" id="UP000192247"/>
    </source>
</evidence>
<dbReference type="Proteomes" id="UP000192247">
    <property type="component" value="Unassembled WGS sequence"/>
</dbReference>
<dbReference type="AlphaFoldDB" id="A0A1V9X5F6"/>
<dbReference type="InParanoid" id="A0A1V9X5F6"/>
<keyword evidence="4" id="KW-1185">Reference proteome</keyword>
<name>A0A1V9X5F6_9ACAR</name>
<protein>
    <submittedName>
        <fullName evidence="3">Uncharacterized protein</fullName>
    </submittedName>
</protein>
<evidence type="ECO:0000256" key="2">
    <source>
        <dbReference type="SAM" id="SignalP"/>
    </source>
</evidence>
<evidence type="ECO:0000313" key="3">
    <source>
        <dbReference type="EMBL" id="OQR68830.1"/>
    </source>
</evidence>
<sequence length="229" mass="24986">MMSSFTRTSLVIQCLFVFFRSSPIAVEAQGVSRAVNASPHTMKNAAQPSATARLLWSPIYQLNQMTRPRRDRLPPGFEVRRITPSEDGRKKFPPAVSAGLEPFPLITKLLGSPAGIHLNTPYYYPESATVVFPGGVEHGPHDSPIYPVVISSASYPPYVPYPAYPDVVYPVYPTGGGVQPEHKVGVESQQPGSGGNTNDERIVCQEHVKRVRDLVKELGLGAASQSQFL</sequence>
<proteinExistence type="predicted"/>